<name>A0A0M5L150_9HYPH</name>
<dbReference type="KEGG" id="banc:PU02_0934"/>
<dbReference type="Proteomes" id="UP000057213">
    <property type="component" value="Chromosome"/>
</dbReference>
<dbReference type="AlphaFoldDB" id="A0A0M5L150"/>
<protein>
    <submittedName>
        <fullName evidence="1">Uncharacterized protein</fullName>
    </submittedName>
</protein>
<dbReference type="PATRIC" id="fig|1318743.3.peg.948"/>
<proteinExistence type="predicted"/>
<gene>
    <name evidence="1" type="ORF">PU02_0934</name>
</gene>
<organism evidence="1 2">
    <name type="scientific">Bartonella ancashensis</name>
    <dbReference type="NCBI Taxonomy" id="1318743"/>
    <lineage>
        <taxon>Bacteria</taxon>
        <taxon>Pseudomonadati</taxon>
        <taxon>Pseudomonadota</taxon>
        <taxon>Alphaproteobacteria</taxon>
        <taxon>Hyphomicrobiales</taxon>
        <taxon>Bartonellaceae</taxon>
        <taxon>Bartonella</taxon>
    </lineage>
</organism>
<reference evidence="1 2" key="1">
    <citation type="journal article" date="2015" name="Genome Announc.">
        <title>Complete Genome Sequence of Bartonella ancashensis Strain 20.00, Isolated from the Blood of a Patient with Verruga Peruana.</title>
        <authorList>
            <person name="Hang J."/>
            <person name="Mullins K.E."/>
            <person name="Clifford R.J."/>
            <person name="Onmus-Leone F."/>
            <person name="Yang Y."/>
            <person name="Jiang J."/>
            <person name="Leguia M."/>
            <person name="Kasper M.R."/>
            <person name="Maguina C."/>
            <person name="Lesho E.P."/>
            <person name="Jarman R.G."/>
            <person name="Richards A.L."/>
            <person name="Blazes D."/>
        </authorList>
    </citation>
    <scope>NUCLEOTIDE SEQUENCE [LARGE SCALE GENOMIC DNA]</scope>
    <source>
        <strain evidence="1 2">20.00</strain>
    </source>
</reference>
<evidence type="ECO:0000313" key="1">
    <source>
        <dbReference type="EMBL" id="ALE03748.1"/>
    </source>
</evidence>
<keyword evidence="2" id="KW-1185">Reference proteome</keyword>
<evidence type="ECO:0000313" key="2">
    <source>
        <dbReference type="Proteomes" id="UP000057213"/>
    </source>
</evidence>
<accession>A0A0M5L150</accession>
<dbReference type="EMBL" id="CP010401">
    <property type="protein sequence ID" value="ALE03748.1"/>
    <property type="molecule type" value="Genomic_DNA"/>
</dbReference>
<sequence>MRRLILVRRDDVEHLILIGGTTDIVVESDTKKTKIPHKERHMP</sequence>